<evidence type="ECO:0000256" key="4">
    <source>
        <dbReference type="ARBA" id="ARBA00022786"/>
    </source>
</evidence>
<evidence type="ECO:0000313" key="8">
    <source>
        <dbReference type="Proteomes" id="UP000036987"/>
    </source>
</evidence>
<sequence>MLWLFIFETEKHQIICIRGSEWQTLQNRSRDRGRVPGCRGVNLTKKVMVSDERKQMNEEGEKNGRHSVGWNEIYFDYYIKKMSTDSKEDRRMSMPSYRSCAFESNALLTKHVPQSSGIHQGMMRQSISEYLSNDTENKGIVHIDVSDDEIVEGVSTSKYKSNMAKKKAKMHIDISDDETVEGPSTSNYFNNKIGKTPIVHIDISDDEIVEGSSTSGYLNNKTEKNRNVHIDISDDEIMEGLSMSNFASDRKRKGKGKALQLFDDGNLGRSADFMKGKRNGKSKAEKLETLKKSIFENNKKLKKHSLSQFSFFKIADSTENLAVLDHRYYGVASNSDLKHGEPLVSELQNLKTGNSQCKKHFIDGESFEKYKQFKHFDIVIDFSDHHYSLSLSEASKNKALSKKIQSEWKILQKDLPEGIYVRVYEDRMDLLRAVIIGPSGTPYHDGLFFFDVFFPNNYPNSPPNVYYHSRGLRLNPNLYENGYVCLSLLGTWSGHGCENWNPKCSTMLQVLVSIQALVLNFNPFFNEPGYSSFAGNPTYKIHSIHYNEKAFLLSCKTMLFLLKNPPKHFADFVVGHFCETRRKILAACEAYNKGAQIGCVDGNTINNAVVNNKTGKFRIPNDLMAKLMEALPIKG</sequence>
<keyword evidence="3" id="KW-0547">Nucleotide-binding</keyword>
<dbReference type="Gene3D" id="3.10.110.10">
    <property type="entry name" value="Ubiquitin Conjugating Enzyme"/>
    <property type="match status" value="1"/>
</dbReference>
<name>A0A0K9P7M8_ZOSMR</name>
<comment type="caution">
    <text evidence="7">The sequence shown here is derived from an EMBL/GenBank/DDBJ whole genome shotgun (WGS) entry which is preliminary data.</text>
</comment>
<dbReference type="FunFam" id="3.10.110.10:FF:000028">
    <property type="entry name" value="Probable ubiquitin-conjugating enzyme E2 23"/>
    <property type="match status" value="1"/>
</dbReference>
<dbReference type="STRING" id="29655.A0A0K9P7M8"/>
<dbReference type="GO" id="GO:0061631">
    <property type="term" value="F:ubiquitin conjugating enzyme activity"/>
    <property type="evidence" value="ECO:0000318"/>
    <property type="project" value="GO_Central"/>
</dbReference>
<gene>
    <name evidence="7" type="ORF">ZOSMA_33G00770</name>
</gene>
<dbReference type="SMART" id="SM00212">
    <property type="entry name" value="UBCc"/>
    <property type="match status" value="1"/>
</dbReference>
<reference evidence="8" key="1">
    <citation type="journal article" date="2016" name="Nature">
        <title>The genome of the seagrass Zostera marina reveals angiosperm adaptation to the sea.</title>
        <authorList>
            <person name="Olsen J.L."/>
            <person name="Rouze P."/>
            <person name="Verhelst B."/>
            <person name="Lin Y.-C."/>
            <person name="Bayer T."/>
            <person name="Collen J."/>
            <person name="Dattolo E."/>
            <person name="De Paoli E."/>
            <person name="Dittami S."/>
            <person name="Maumus F."/>
            <person name="Michel G."/>
            <person name="Kersting A."/>
            <person name="Lauritano C."/>
            <person name="Lohaus R."/>
            <person name="Toepel M."/>
            <person name="Tonon T."/>
            <person name="Vanneste K."/>
            <person name="Amirebrahimi M."/>
            <person name="Brakel J."/>
            <person name="Bostroem C."/>
            <person name="Chovatia M."/>
            <person name="Grimwood J."/>
            <person name="Jenkins J.W."/>
            <person name="Jueterbock A."/>
            <person name="Mraz A."/>
            <person name="Stam W.T."/>
            <person name="Tice H."/>
            <person name="Bornberg-Bauer E."/>
            <person name="Green P.J."/>
            <person name="Pearson G.A."/>
            <person name="Procaccini G."/>
            <person name="Duarte C.M."/>
            <person name="Schmutz J."/>
            <person name="Reusch T.B.H."/>
            <person name="Van de Peer Y."/>
        </authorList>
    </citation>
    <scope>NUCLEOTIDE SEQUENCE [LARGE SCALE GENOMIC DNA]</scope>
    <source>
        <strain evidence="8">cv. Finnish</strain>
    </source>
</reference>
<evidence type="ECO:0000256" key="3">
    <source>
        <dbReference type="ARBA" id="ARBA00022741"/>
    </source>
</evidence>
<dbReference type="InterPro" id="IPR016135">
    <property type="entry name" value="UBQ-conjugating_enzyme/RWD"/>
</dbReference>
<dbReference type="Pfam" id="PF00179">
    <property type="entry name" value="UQ_con"/>
    <property type="match status" value="1"/>
</dbReference>
<dbReference type="SUPFAM" id="SSF54495">
    <property type="entry name" value="UBC-like"/>
    <property type="match status" value="1"/>
</dbReference>
<evidence type="ECO:0000313" key="7">
    <source>
        <dbReference type="EMBL" id="KMZ65046.1"/>
    </source>
</evidence>
<organism evidence="7 8">
    <name type="scientific">Zostera marina</name>
    <name type="common">Eelgrass</name>
    <dbReference type="NCBI Taxonomy" id="29655"/>
    <lineage>
        <taxon>Eukaryota</taxon>
        <taxon>Viridiplantae</taxon>
        <taxon>Streptophyta</taxon>
        <taxon>Embryophyta</taxon>
        <taxon>Tracheophyta</taxon>
        <taxon>Spermatophyta</taxon>
        <taxon>Magnoliopsida</taxon>
        <taxon>Liliopsida</taxon>
        <taxon>Zosteraceae</taxon>
        <taxon>Zostera</taxon>
    </lineage>
</organism>
<evidence type="ECO:0000256" key="2">
    <source>
        <dbReference type="ARBA" id="ARBA00022679"/>
    </source>
</evidence>
<dbReference type="Proteomes" id="UP000036987">
    <property type="component" value="Unassembled WGS sequence"/>
</dbReference>
<evidence type="ECO:0000256" key="5">
    <source>
        <dbReference type="ARBA" id="ARBA00022840"/>
    </source>
</evidence>
<keyword evidence="8" id="KW-1185">Reference proteome</keyword>
<keyword evidence="5" id="KW-0067">ATP-binding</keyword>
<dbReference type="EC" id="2.3.2.23" evidence="1"/>
<dbReference type="CDD" id="cd23837">
    <property type="entry name" value="UBCc_UBE2O"/>
    <property type="match status" value="1"/>
</dbReference>
<evidence type="ECO:0000259" key="6">
    <source>
        <dbReference type="PROSITE" id="PS50127"/>
    </source>
</evidence>
<keyword evidence="2" id="KW-0808">Transferase</keyword>
<dbReference type="InterPro" id="IPR000608">
    <property type="entry name" value="UBC"/>
</dbReference>
<proteinExistence type="predicted"/>
<accession>A0A0K9P7M8</accession>
<dbReference type="OrthoDB" id="47801at2759"/>
<protein>
    <recommendedName>
        <fullName evidence="1">E2 ubiquitin-conjugating enzyme</fullName>
        <ecNumber evidence="1">2.3.2.23</ecNumber>
    </recommendedName>
</protein>
<dbReference type="AlphaFoldDB" id="A0A0K9P7M8"/>
<dbReference type="GO" id="GO:0005524">
    <property type="term" value="F:ATP binding"/>
    <property type="evidence" value="ECO:0007669"/>
    <property type="project" value="UniProtKB-KW"/>
</dbReference>
<feature type="domain" description="UBC core" evidence="6">
    <location>
        <begin position="399"/>
        <end position="559"/>
    </location>
</feature>
<evidence type="ECO:0000256" key="1">
    <source>
        <dbReference type="ARBA" id="ARBA00012486"/>
    </source>
</evidence>
<dbReference type="PANTHER" id="PTHR46116:SF19">
    <property type="entry name" value="UBIQUITIN-CONJUGATING ENZYME FAMILY PROTEIN"/>
    <property type="match status" value="1"/>
</dbReference>
<dbReference type="PANTHER" id="PTHR46116">
    <property type="entry name" value="(E3-INDEPENDENT) E2 UBIQUITIN-CONJUGATING ENZYME"/>
    <property type="match status" value="1"/>
</dbReference>
<keyword evidence="4" id="KW-0833">Ubl conjugation pathway</keyword>
<dbReference type="PROSITE" id="PS50127">
    <property type="entry name" value="UBC_2"/>
    <property type="match status" value="1"/>
</dbReference>
<dbReference type="EMBL" id="LFYR01001077">
    <property type="protein sequence ID" value="KMZ65046.1"/>
    <property type="molecule type" value="Genomic_DNA"/>
</dbReference>